<feature type="region of interest" description="Disordered" evidence="1">
    <location>
        <begin position="1"/>
        <end position="613"/>
    </location>
</feature>
<feature type="compositionally biased region" description="Acidic residues" evidence="1">
    <location>
        <begin position="198"/>
        <end position="211"/>
    </location>
</feature>
<dbReference type="EMBL" id="ML179319">
    <property type="protein sequence ID" value="THU90982.1"/>
    <property type="molecule type" value="Genomic_DNA"/>
</dbReference>
<feature type="compositionally biased region" description="Basic and acidic residues" evidence="1">
    <location>
        <begin position="429"/>
        <end position="453"/>
    </location>
</feature>
<evidence type="ECO:0000313" key="3">
    <source>
        <dbReference type="Proteomes" id="UP000297245"/>
    </source>
</evidence>
<feature type="compositionally biased region" description="Basic and acidic residues" evidence="1">
    <location>
        <begin position="87"/>
        <end position="102"/>
    </location>
</feature>
<feature type="compositionally biased region" description="Low complexity" evidence="1">
    <location>
        <begin position="354"/>
        <end position="374"/>
    </location>
</feature>
<feature type="compositionally biased region" description="Basic and acidic residues" evidence="1">
    <location>
        <begin position="151"/>
        <end position="172"/>
    </location>
</feature>
<sequence>MSDQSPPPKPKPGSLRDRIAAFEKPAAASSGNAPPPPRPKPGNISWKPKQLSPPSSPPAAGAGAGDGGSTTTTSERFKPTGGMSASDAKESIRSGGSLKERMAALQGKGGFGGPPPPVSPKPAVEKPKWKPPPQVARASADDDDDNDEHDGEVSKKEEGGVRGRTSTEEDVKSPAGSARSLGEELAPETQTQSHAEGGEEQPSEEVDPEEEERQRRAAIAARMAKLGGARVGMGPPVFGRPMVPKKPEGLKQQETPTSPPLPPKGKEEAEPVQEGQPESHKSPTLGEAIDSMQEKTKSEDTPAAKEEPKCSDSSSLLSPDSNTSSPQPPSRTPNSMPLPAAPRRAGPPRRKVKSPAPESTPEPSTTAEEAAAQEEPPKEEEKGVTITESESQSDPSSLATPGGDVQEEIGHVTPTHVEPEPDTEAPGKVLDDEKPIVAEEPPTMKEAEGVPVRDDEDIVEPSSEPKGSTGSEAVADTEETAKETASEVAEEEEDDEEMRRKRIAERVAKMGGFNPFSLPPQRRPSSDEVPTSPKSEIEPSPKSPSTQSMRKSSTGSGNFPPPPVRRSSQMSAKSPASSLGRKASVDSATSMNVEEENVSAGLARRMSSHDGNY</sequence>
<feature type="compositionally biased region" description="Basic and acidic residues" evidence="1">
    <location>
        <begin position="292"/>
        <end position="310"/>
    </location>
</feature>
<proteinExistence type="predicted"/>
<feature type="compositionally biased region" description="Low complexity" evidence="1">
    <location>
        <begin position="567"/>
        <end position="578"/>
    </location>
</feature>
<feature type="compositionally biased region" description="Pro residues" evidence="1">
    <location>
        <begin position="1"/>
        <end position="11"/>
    </location>
</feature>
<feature type="compositionally biased region" description="Polar residues" evidence="1">
    <location>
        <begin position="386"/>
        <end position="399"/>
    </location>
</feature>
<dbReference type="AlphaFoldDB" id="A0A4S8LNN8"/>
<accession>A0A4S8LNN8</accession>
<name>A0A4S8LNN8_DENBC</name>
<organism evidence="2 3">
    <name type="scientific">Dendrothele bispora (strain CBS 962.96)</name>
    <dbReference type="NCBI Taxonomy" id="1314807"/>
    <lineage>
        <taxon>Eukaryota</taxon>
        <taxon>Fungi</taxon>
        <taxon>Dikarya</taxon>
        <taxon>Basidiomycota</taxon>
        <taxon>Agaricomycotina</taxon>
        <taxon>Agaricomycetes</taxon>
        <taxon>Agaricomycetidae</taxon>
        <taxon>Agaricales</taxon>
        <taxon>Agaricales incertae sedis</taxon>
        <taxon>Dendrothele</taxon>
    </lineage>
</organism>
<feature type="compositionally biased region" description="Acidic residues" evidence="1">
    <location>
        <begin position="141"/>
        <end position="150"/>
    </location>
</feature>
<gene>
    <name evidence="2" type="ORF">K435DRAFT_759714</name>
</gene>
<evidence type="ECO:0000256" key="1">
    <source>
        <dbReference type="SAM" id="MobiDB-lite"/>
    </source>
</evidence>
<dbReference type="Proteomes" id="UP000297245">
    <property type="component" value="Unassembled WGS sequence"/>
</dbReference>
<feature type="compositionally biased region" description="Low complexity" evidence="1">
    <location>
        <begin position="311"/>
        <end position="325"/>
    </location>
</feature>
<feature type="compositionally biased region" description="Low complexity" evidence="1">
    <location>
        <begin position="530"/>
        <end position="546"/>
    </location>
</feature>
<dbReference type="OrthoDB" id="2804637at2759"/>
<reference evidence="2 3" key="1">
    <citation type="journal article" date="2019" name="Nat. Ecol. Evol.">
        <title>Megaphylogeny resolves global patterns of mushroom evolution.</title>
        <authorList>
            <person name="Varga T."/>
            <person name="Krizsan K."/>
            <person name="Foldi C."/>
            <person name="Dima B."/>
            <person name="Sanchez-Garcia M."/>
            <person name="Sanchez-Ramirez S."/>
            <person name="Szollosi G.J."/>
            <person name="Szarkandi J.G."/>
            <person name="Papp V."/>
            <person name="Albert L."/>
            <person name="Andreopoulos W."/>
            <person name="Angelini C."/>
            <person name="Antonin V."/>
            <person name="Barry K.W."/>
            <person name="Bougher N.L."/>
            <person name="Buchanan P."/>
            <person name="Buyck B."/>
            <person name="Bense V."/>
            <person name="Catcheside P."/>
            <person name="Chovatia M."/>
            <person name="Cooper J."/>
            <person name="Damon W."/>
            <person name="Desjardin D."/>
            <person name="Finy P."/>
            <person name="Geml J."/>
            <person name="Haridas S."/>
            <person name="Hughes K."/>
            <person name="Justo A."/>
            <person name="Karasinski D."/>
            <person name="Kautmanova I."/>
            <person name="Kiss B."/>
            <person name="Kocsube S."/>
            <person name="Kotiranta H."/>
            <person name="LaButti K.M."/>
            <person name="Lechner B.E."/>
            <person name="Liimatainen K."/>
            <person name="Lipzen A."/>
            <person name="Lukacs Z."/>
            <person name="Mihaltcheva S."/>
            <person name="Morgado L.N."/>
            <person name="Niskanen T."/>
            <person name="Noordeloos M.E."/>
            <person name="Ohm R.A."/>
            <person name="Ortiz-Santana B."/>
            <person name="Ovrebo C."/>
            <person name="Racz N."/>
            <person name="Riley R."/>
            <person name="Savchenko A."/>
            <person name="Shiryaev A."/>
            <person name="Soop K."/>
            <person name="Spirin V."/>
            <person name="Szebenyi C."/>
            <person name="Tomsovsky M."/>
            <person name="Tulloss R.E."/>
            <person name="Uehling J."/>
            <person name="Grigoriev I.V."/>
            <person name="Vagvolgyi C."/>
            <person name="Papp T."/>
            <person name="Martin F.M."/>
            <person name="Miettinen O."/>
            <person name="Hibbett D.S."/>
            <person name="Nagy L.G."/>
        </authorList>
    </citation>
    <scope>NUCLEOTIDE SEQUENCE [LARGE SCALE GENOMIC DNA]</scope>
    <source>
        <strain evidence="2 3">CBS 962.96</strain>
    </source>
</reference>
<feature type="compositionally biased region" description="Polar residues" evidence="1">
    <location>
        <begin position="547"/>
        <end position="557"/>
    </location>
</feature>
<evidence type="ECO:0000313" key="2">
    <source>
        <dbReference type="EMBL" id="THU90982.1"/>
    </source>
</evidence>
<keyword evidence="3" id="KW-1185">Reference proteome</keyword>
<protein>
    <submittedName>
        <fullName evidence="2">Uncharacterized protein</fullName>
    </submittedName>
</protein>